<keyword evidence="2" id="KW-0472">Membrane</keyword>
<evidence type="ECO:0000256" key="2">
    <source>
        <dbReference type="SAM" id="Phobius"/>
    </source>
</evidence>
<evidence type="ECO:0000313" key="3">
    <source>
        <dbReference type="EMBL" id="KAH7438473.1"/>
    </source>
</evidence>
<evidence type="ECO:0000313" key="4">
    <source>
        <dbReference type="Proteomes" id="UP000825935"/>
    </source>
</evidence>
<feature type="transmembrane region" description="Helical" evidence="2">
    <location>
        <begin position="6"/>
        <end position="25"/>
    </location>
</feature>
<name>A0A8T2UXM5_CERRI</name>
<proteinExistence type="predicted"/>
<feature type="region of interest" description="Disordered" evidence="1">
    <location>
        <begin position="127"/>
        <end position="148"/>
    </location>
</feature>
<comment type="caution">
    <text evidence="3">The sequence shown here is derived from an EMBL/GenBank/DDBJ whole genome shotgun (WGS) entry which is preliminary data.</text>
</comment>
<accession>A0A8T2UXM5</accession>
<dbReference type="EMBL" id="CM035409">
    <property type="protein sequence ID" value="KAH7438473.1"/>
    <property type="molecule type" value="Genomic_DNA"/>
</dbReference>
<dbReference type="Proteomes" id="UP000825935">
    <property type="component" value="Chromosome 4"/>
</dbReference>
<reference evidence="3" key="1">
    <citation type="submission" date="2021-08" db="EMBL/GenBank/DDBJ databases">
        <title>WGS assembly of Ceratopteris richardii.</title>
        <authorList>
            <person name="Marchant D.B."/>
            <person name="Chen G."/>
            <person name="Jenkins J."/>
            <person name="Shu S."/>
            <person name="Leebens-Mack J."/>
            <person name="Grimwood J."/>
            <person name="Schmutz J."/>
            <person name="Soltis P."/>
            <person name="Soltis D."/>
            <person name="Chen Z.-H."/>
        </authorList>
    </citation>
    <scope>NUCLEOTIDE SEQUENCE</scope>
    <source>
        <strain evidence="3">Whitten #5841</strain>
        <tissue evidence="3">Leaf</tissue>
    </source>
</reference>
<organism evidence="3 4">
    <name type="scientific">Ceratopteris richardii</name>
    <name type="common">Triangle waterfern</name>
    <dbReference type="NCBI Taxonomy" id="49495"/>
    <lineage>
        <taxon>Eukaryota</taxon>
        <taxon>Viridiplantae</taxon>
        <taxon>Streptophyta</taxon>
        <taxon>Embryophyta</taxon>
        <taxon>Tracheophyta</taxon>
        <taxon>Polypodiopsida</taxon>
        <taxon>Polypodiidae</taxon>
        <taxon>Polypodiales</taxon>
        <taxon>Pteridineae</taxon>
        <taxon>Pteridaceae</taxon>
        <taxon>Parkerioideae</taxon>
        <taxon>Ceratopteris</taxon>
    </lineage>
</organism>
<feature type="region of interest" description="Disordered" evidence="1">
    <location>
        <begin position="52"/>
        <end position="82"/>
    </location>
</feature>
<feature type="compositionally biased region" description="Polar residues" evidence="1">
    <location>
        <begin position="52"/>
        <end position="65"/>
    </location>
</feature>
<evidence type="ECO:0000256" key="1">
    <source>
        <dbReference type="SAM" id="MobiDB-lite"/>
    </source>
</evidence>
<dbReference type="OrthoDB" id="989349at2759"/>
<keyword evidence="2" id="KW-1133">Transmembrane helix</keyword>
<sequence length="148" mass="16081">MDTMGLSSATVVTLLVLETLIFLPLSTMCRLVPVSALADAKGDQVALKNMRTTHAGQGDGISSQDSARHVDFSTPEAEPESQDRSWALKRLWVSVTGKEPSSMLFARRLFETRHRSQRLEFAAALSDIGRQVPGGPDPLHHSSKPSSP</sequence>
<gene>
    <name evidence="3" type="ORF">KP509_04G016200</name>
</gene>
<protein>
    <submittedName>
        <fullName evidence="3">Uncharacterized protein</fullName>
    </submittedName>
</protein>
<dbReference type="AlphaFoldDB" id="A0A8T2UXM5"/>
<keyword evidence="4" id="KW-1185">Reference proteome</keyword>
<keyword evidence="2" id="KW-0812">Transmembrane</keyword>